<evidence type="ECO:0000313" key="1">
    <source>
        <dbReference type="EMBL" id="GIN62139.1"/>
    </source>
</evidence>
<comment type="caution">
    <text evidence="1">The sequence shown here is derived from an EMBL/GenBank/DDBJ whole genome shotgun (WGS) entry which is preliminary data.</text>
</comment>
<dbReference type="AlphaFoldDB" id="A0A919WI17"/>
<keyword evidence="2" id="KW-1185">Reference proteome</keyword>
<reference evidence="1" key="1">
    <citation type="submission" date="2021-03" db="EMBL/GenBank/DDBJ databases">
        <title>Antimicrobial resistance genes in bacteria isolated from Japanese honey, and their potential for conferring macrolide and lincosamide resistance in the American foulbrood pathogen Paenibacillus larvae.</title>
        <authorList>
            <person name="Okamoto M."/>
            <person name="Kumagai M."/>
            <person name="Kanamori H."/>
            <person name="Takamatsu D."/>
        </authorList>
    </citation>
    <scope>NUCLEOTIDE SEQUENCE</scope>
    <source>
        <strain evidence="1">J27TS8</strain>
    </source>
</reference>
<dbReference type="Proteomes" id="UP000682111">
    <property type="component" value="Unassembled WGS sequence"/>
</dbReference>
<name>A0A919WI17_9BACI</name>
<proteinExistence type="predicted"/>
<organism evidence="1 2">
    <name type="scientific">Robertmurraya siralis</name>
    <dbReference type="NCBI Taxonomy" id="77777"/>
    <lineage>
        <taxon>Bacteria</taxon>
        <taxon>Bacillati</taxon>
        <taxon>Bacillota</taxon>
        <taxon>Bacilli</taxon>
        <taxon>Bacillales</taxon>
        <taxon>Bacillaceae</taxon>
        <taxon>Robertmurraya</taxon>
    </lineage>
</organism>
<sequence length="113" mass="12618">MGMNRIEAYAGQNVTFNYKVKTDGKNSIEMPIKQTESRLCLVHHGKEDFPLNVVRDFELLDDGDPTTPMFSCEKCGGQMYPESDKGVHGIEYKLNKKVRAVLPGFSYVSGIVG</sequence>
<dbReference type="EMBL" id="BORC01000003">
    <property type="protein sequence ID" value="GIN62139.1"/>
    <property type="molecule type" value="Genomic_DNA"/>
</dbReference>
<evidence type="ECO:0000313" key="2">
    <source>
        <dbReference type="Proteomes" id="UP000682111"/>
    </source>
</evidence>
<accession>A0A919WI17</accession>
<protein>
    <submittedName>
        <fullName evidence="1">Uncharacterized protein</fullName>
    </submittedName>
</protein>
<gene>
    <name evidence="1" type="ORF">J27TS8_21320</name>
</gene>